<sequence>MNEEQADTMIRLLESIDYKLGNIESNTSPVYDASDICSRLDEILQAVENNTSSTYNASDICSKLDDILIAIENQT</sequence>
<evidence type="ECO:0000313" key="2">
    <source>
        <dbReference type="Proteomes" id="UP000321954"/>
    </source>
</evidence>
<dbReference type="EMBL" id="CP042476">
    <property type="protein sequence ID" value="QED38998.1"/>
    <property type="molecule type" value="Genomic_DNA"/>
</dbReference>
<dbReference type="KEGG" id="anp:FK178_15300"/>
<protein>
    <submittedName>
        <fullName evidence="1">Uncharacterized protein</fullName>
    </submittedName>
</protein>
<proteinExistence type="predicted"/>
<dbReference type="Proteomes" id="UP000321954">
    <property type="component" value="Chromosome"/>
</dbReference>
<organism evidence="1 2">
    <name type="scientific">Antarcticibacterium arcticum</name>
    <dbReference type="NCBI Taxonomy" id="2585771"/>
    <lineage>
        <taxon>Bacteria</taxon>
        <taxon>Pseudomonadati</taxon>
        <taxon>Bacteroidota</taxon>
        <taxon>Flavobacteriia</taxon>
        <taxon>Flavobacteriales</taxon>
        <taxon>Flavobacteriaceae</taxon>
        <taxon>Antarcticibacterium</taxon>
    </lineage>
</organism>
<reference evidence="1 2" key="1">
    <citation type="submission" date="2019-08" db="EMBL/GenBank/DDBJ databases">
        <title>Antarcticibacterium arcticum sp. nov., a bacterium isolated from marine sediment of the Canadian Beaufort Sea.</title>
        <authorList>
            <person name="Lee Y.M."/>
            <person name="Baek K."/>
            <person name="Lee D.-H."/>
            <person name="Shin S.C."/>
            <person name="Jin Y.K."/>
            <person name="Park Y."/>
        </authorList>
    </citation>
    <scope>NUCLEOTIDE SEQUENCE [LARGE SCALE GENOMIC DNA]</scope>
    <source>
        <strain evidence="1 2">PAMC 28998</strain>
    </source>
</reference>
<dbReference type="OrthoDB" id="9878690at2"/>
<keyword evidence="2" id="KW-1185">Reference proteome</keyword>
<accession>A0A5B8YP22</accession>
<gene>
    <name evidence="1" type="ORF">FK178_15300</name>
</gene>
<evidence type="ECO:0000313" key="1">
    <source>
        <dbReference type="EMBL" id="QED38998.1"/>
    </source>
</evidence>
<name>A0A5B8YP22_9FLAO</name>
<dbReference type="RefSeq" id="WP_146837264.1">
    <property type="nucleotide sequence ID" value="NZ_CP042476.1"/>
</dbReference>
<dbReference type="AlphaFoldDB" id="A0A5B8YP22"/>